<evidence type="ECO:0000259" key="1">
    <source>
        <dbReference type="Pfam" id="PF09758"/>
    </source>
</evidence>
<dbReference type="GO" id="GO:0005770">
    <property type="term" value="C:late endosome"/>
    <property type="evidence" value="ECO:0007669"/>
    <property type="project" value="TreeGrafter"/>
</dbReference>
<dbReference type="OrthoDB" id="294052at2759"/>
<dbReference type="GO" id="GO:0007034">
    <property type="term" value="P:vacuolar transport"/>
    <property type="evidence" value="ECO:0007669"/>
    <property type="project" value="TreeGrafter"/>
</dbReference>
<keyword evidence="3" id="KW-1185">Reference proteome</keyword>
<dbReference type="GO" id="GO:0005794">
    <property type="term" value="C:Golgi apparatus"/>
    <property type="evidence" value="ECO:0007669"/>
    <property type="project" value="TreeGrafter"/>
</dbReference>
<dbReference type="InterPro" id="IPR019155">
    <property type="entry name" value="CLEC16A/TT9_N"/>
</dbReference>
<dbReference type="Proteomes" id="UP000541444">
    <property type="component" value="Unassembled WGS sequence"/>
</dbReference>
<gene>
    <name evidence="2" type="ORF">GIB67_034745</name>
</gene>
<evidence type="ECO:0000313" key="3">
    <source>
        <dbReference type="Proteomes" id="UP000541444"/>
    </source>
</evidence>
<dbReference type="GO" id="GO:1901096">
    <property type="term" value="P:regulation of autophagosome maturation"/>
    <property type="evidence" value="ECO:0007669"/>
    <property type="project" value="TreeGrafter"/>
</dbReference>
<dbReference type="InterPro" id="IPR016024">
    <property type="entry name" value="ARM-type_fold"/>
</dbReference>
<dbReference type="AlphaFoldDB" id="A0A7J7MLK5"/>
<dbReference type="GO" id="GO:0016197">
    <property type="term" value="P:endosomal transport"/>
    <property type="evidence" value="ECO:0007669"/>
    <property type="project" value="TreeGrafter"/>
</dbReference>
<protein>
    <recommendedName>
        <fullName evidence="1">FPL domain-containing protein</fullName>
    </recommendedName>
</protein>
<dbReference type="PANTHER" id="PTHR21481:SF4">
    <property type="entry name" value="PROTEIN TRANSPARENT TESTA 9"/>
    <property type="match status" value="1"/>
</dbReference>
<evidence type="ECO:0000313" key="2">
    <source>
        <dbReference type="EMBL" id="KAF6155650.1"/>
    </source>
</evidence>
<organism evidence="2 3">
    <name type="scientific">Kingdonia uniflora</name>
    <dbReference type="NCBI Taxonomy" id="39325"/>
    <lineage>
        <taxon>Eukaryota</taxon>
        <taxon>Viridiplantae</taxon>
        <taxon>Streptophyta</taxon>
        <taxon>Embryophyta</taxon>
        <taxon>Tracheophyta</taxon>
        <taxon>Spermatophyta</taxon>
        <taxon>Magnoliopsida</taxon>
        <taxon>Ranunculales</taxon>
        <taxon>Circaeasteraceae</taxon>
        <taxon>Kingdonia</taxon>
    </lineage>
</organism>
<dbReference type="Pfam" id="PF09758">
    <property type="entry name" value="FPL"/>
    <property type="match status" value="1"/>
</dbReference>
<dbReference type="InterPro" id="IPR039272">
    <property type="entry name" value="CLEC16A/TT9"/>
</dbReference>
<dbReference type="SUPFAM" id="SSF48371">
    <property type="entry name" value="ARM repeat"/>
    <property type="match status" value="1"/>
</dbReference>
<reference evidence="2 3" key="1">
    <citation type="journal article" date="2020" name="IScience">
        <title>Genome Sequencing of the Endangered Kingdonia uniflora (Circaeasteraceae, Ranunculales) Reveals Potential Mechanisms of Evolutionary Specialization.</title>
        <authorList>
            <person name="Sun Y."/>
            <person name="Deng T."/>
            <person name="Zhang A."/>
            <person name="Moore M.J."/>
            <person name="Landis J.B."/>
            <person name="Lin N."/>
            <person name="Zhang H."/>
            <person name="Zhang X."/>
            <person name="Huang J."/>
            <person name="Zhang X."/>
            <person name="Sun H."/>
            <person name="Wang H."/>
        </authorList>
    </citation>
    <scope>NUCLEOTIDE SEQUENCE [LARGE SCALE GENOMIC DNA]</scope>
    <source>
        <strain evidence="2">TB1705</strain>
        <tissue evidence="2">Leaf</tissue>
    </source>
</reference>
<dbReference type="EMBL" id="JACGCM010001410">
    <property type="protein sequence ID" value="KAF6155650.1"/>
    <property type="molecule type" value="Genomic_DNA"/>
</dbReference>
<dbReference type="PANTHER" id="PTHR21481">
    <property type="entry name" value="PROTEIN CLEC16A"/>
    <property type="match status" value="1"/>
</dbReference>
<sequence length="903" mass="102338">MWLSFWQRRDRFSLEELRYLTDQLKKVQIVSDINKDFVIEALRSIAELVTYGDQHDPTFFEFFMENQVMGEFVRILKISRTMSVALQLLQTMSIMIQNLKSEHAIYYIFSNEHINYLITHSFDFRNEELLSYYMSFLRAISGKLNKNTISLLVKTQNDDVISFPLYSEAIKFAFHGESMIRIAVRALTLNVYHVGDECVNKYVTESPLADYFSDLVRYFRKKCINLDQGVSEASRKPSPESTSYILAAVDEIEDYLYYFSDVISAGIPNLGRLITDSMLQILIFPLLLPSLRTKPTNETLIGATTALYLLCCILRILKTKDLANIIAAAFFFSPDDFNTKSETKLNGTISDCDCTCENTQPDGDVLCAKAEIENLRIDLTKLSSSSQVHPEEDPSLPHYLDGSHSALRVALNRDDNSICAPKENSQRRVKSLKSDYEGETRLNRARLLYWNSGYPYLILRFLSNREEMLSCIVYGDDIQVLSSLTVLATLLQTKELDESMLDALGILPRRKQHKKLLLQALVGEGLGEEQLFSSENSLMRDGIVSELDGYLRSLEDQYGLSCSCREVGVSPRVYRFQVLDALVSLFCRSNISAETLWDGGWLLRQLLPYSEAEFNTHHLKLLKSSFKNHADVLLQEVNGTWPDLLITVLTDEWKKCKRAIEASCPLKDPKCILLPPQKSSSDGETSFSAGERMLEIVKVFVLCHQLQIFSMGGALPDQPPLYIPSEVPLNPRAKAAGLDVSGPKPGSEINLADAVPCRIAFERGKERHFCFLALCKETSGWVLLAEGLPNKQHYGVVRVAAPLSGSNPKIDDKHSKWLHLRIRPSTLPFMDASGKPKTKSLIDGRWTLSFRDEETCKSALSMILEEMVLQNNEIERRLKPMLDFNNRLVDTDVDPSISTTHLS</sequence>
<accession>A0A7J7MLK5</accession>
<name>A0A7J7MLK5_9MAGN</name>
<feature type="domain" description="FPL" evidence="1">
    <location>
        <begin position="42"/>
        <end position="192"/>
    </location>
</feature>
<comment type="caution">
    <text evidence="2">The sequence shown here is derived from an EMBL/GenBank/DDBJ whole genome shotgun (WGS) entry which is preliminary data.</text>
</comment>
<proteinExistence type="predicted"/>